<keyword evidence="2" id="KW-1134">Transmembrane beta strand</keyword>
<keyword evidence="3" id="KW-0812">Transmembrane</keyword>
<keyword evidence="5" id="KW-0472">Membrane</keyword>
<organism evidence="7 8">
    <name type="scientific">Kluyvera intermedia</name>
    <name type="common">Enterobacter intermedius</name>
    <dbReference type="NCBI Taxonomy" id="61648"/>
    <lineage>
        <taxon>Bacteria</taxon>
        <taxon>Pseudomonadati</taxon>
        <taxon>Pseudomonadota</taxon>
        <taxon>Gammaproteobacteria</taxon>
        <taxon>Enterobacterales</taxon>
        <taxon>Enterobacteriaceae</taxon>
        <taxon>Kluyvera</taxon>
    </lineage>
</organism>
<dbReference type="PANTHER" id="PTHR35892">
    <property type="entry name" value="OUTER MEMBRANE PROTEIN PAGN-RELATED"/>
    <property type="match status" value="1"/>
</dbReference>
<reference evidence="7" key="1">
    <citation type="submission" date="2023-04" db="EMBL/GenBank/DDBJ databases">
        <title>APH(3)-Id, a novel chromosomal aminoglycoside phosphotransferase, identified from an environmental isolate of Kluyvera intermedia DW18.</title>
        <authorList>
            <person name="Sha Y."/>
        </authorList>
    </citation>
    <scope>NUCLEOTIDE SEQUENCE</scope>
    <source>
        <strain evidence="7">DW18</strain>
    </source>
</reference>
<dbReference type="Pfam" id="PF06316">
    <property type="entry name" value="Ail_Lom"/>
    <property type="match status" value="1"/>
</dbReference>
<dbReference type="InterPro" id="IPR051723">
    <property type="entry name" value="Bact_OM_Invasion-Related"/>
</dbReference>
<feature type="chain" id="PRO_5041700054" evidence="6">
    <location>
        <begin position="22"/>
        <end position="186"/>
    </location>
</feature>
<dbReference type="GO" id="GO:0044384">
    <property type="term" value="C:host outer membrane"/>
    <property type="evidence" value="ECO:0007669"/>
    <property type="project" value="InterPro"/>
</dbReference>
<dbReference type="EMBL" id="CP123488">
    <property type="protein sequence ID" value="WGL57761.1"/>
    <property type="molecule type" value="Genomic_DNA"/>
</dbReference>
<comment type="subcellular location">
    <subcellularLocation>
        <location evidence="1">Membrane</location>
        <topology evidence="1">Multi-pass membrane protein</topology>
    </subcellularLocation>
</comment>
<protein>
    <submittedName>
        <fullName evidence="7">Ail/Lom family outer membrane beta-barrel protein</fullName>
    </submittedName>
</protein>
<gene>
    <name evidence="7" type="ORF">QBD33_08360</name>
</gene>
<sequence length="186" mass="20419">MRRISLAVLIMGSLSSGVAFAGNQSVSIGYAQSDVQDFKNIRGVNLQYRYEFDSPFSVVGSFTYMSGSEDRNYYVDSDAVNTNIDVKYYSLMVGPAYRINDYVSLYALGGAARTKADADVKWLNAGTNDIMRDSESYKSTSFAYGAGIIINPVENMTVNVGYEGTTADLDDKYSVNGFNVGIGYRF</sequence>
<evidence type="ECO:0000256" key="1">
    <source>
        <dbReference type="ARBA" id="ARBA00004141"/>
    </source>
</evidence>
<dbReference type="PRINTS" id="PR00316">
    <property type="entry name" value="ENTEROVIROMP"/>
</dbReference>
<evidence type="ECO:0000313" key="8">
    <source>
        <dbReference type="Proteomes" id="UP001177527"/>
    </source>
</evidence>
<evidence type="ECO:0000256" key="3">
    <source>
        <dbReference type="ARBA" id="ARBA00022692"/>
    </source>
</evidence>
<keyword evidence="4 6" id="KW-0732">Signal</keyword>
<evidence type="ECO:0000256" key="5">
    <source>
        <dbReference type="ARBA" id="ARBA00023136"/>
    </source>
</evidence>
<evidence type="ECO:0000256" key="4">
    <source>
        <dbReference type="ARBA" id="ARBA00022729"/>
    </source>
</evidence>
<dbReference type="PROSITE" id="PS00695">
    <property type="entry name" value="ENT_VIR_OMP_2"/>
    <property type="match status" value="1"/>
</dbReference>
<evidence type="ECO:0000313" key="7">
    <source>
        <dbReference type="EMBL" id="WGL57761.1"/>
    </source>
</evidence>
<name>A0AA95G422_KLUIN</name>
<accession>A0AA95G422</accession>
<dbReference type="GO" id="GO:0016020">
    <property type="term" value="C:membrane"/>
    <property type="evidence" value="ECO:0007669"/>
    <property type="project" value="UniProtKB-SubCell"/>
</dbReference>
<dbReference type="RefSeq" id="WP_280558350.1">
    <property type="nucleotide sequence ID" value="NZ_CP123488.1"/>
</dbReference>
<dbReference type="Gene3D" id="2.40.160.20">
    <property type="match status" value="1"/>
</dbReference>
<dbReference type="AlphaFoldDB" id="A0AA95G422"/>
<evidence type="ECO:0000256" key="6">
    <source>
        <dbReference type="SAM" id="SignalP"/>
    </source>
</evidence>
<dbReference type="PANTHER" id="PTHR35892:SF2">
    <property type="entry name" value="OUTER MEMBRANE PROTEIN PAGN"/>
    <property type="match status" value="1"/>
</dbReference>
<dbReference type="InterPro" id="IPR011250">
    <property type="entry name" value="OMP/PagP_B-barrel"/>
</dbReference>
<evidence type="ECO:0000256" key="2">
    <source>
        <dbReference type="ARBA" id="ARBA00022452"/>
    </source>
</evidence>
<feature type="signal peptide" evidence="6">
    <location>
        <begin position="1"/>
        <end position="21"/>
    </location>
</feature>
<dbReference type="Proteomes" id="UP001177527">
    <property type="component" value="Chromosome"/>
</dbReference>
<proteinExistence type="predicted"/>
<dbReference type="SUPFAM" id="SSF56925">
    <property type="entry name" value="OMPA-like"/>
    <property type="match status" value="1"/>
</dbReference>
<dbReference type="InterPro" id="IPR000758">
    <property type="entry name" value="Enterovir_OMP"/>
</dbReference>